<reference evidence="9" key="1">
    <citation type="journal article" date="2021" name="Sci. Rep.">
        <title>Diploid genomic architecture of Nitzschia inconspicua, an elite biomass production diatom.</title>
        <authorList>
            <person name="Oliver A."/>
            <person name="Podell S."/>
            <person name="Pinowska A."/>
            <person name="Traller J.C."/>
            <person name="Smith S.R."/>
            <person name="McClure R."/>
            <person name="Beliaev A."/>
            <person name="Bohutskyi P."/>
            <person name="Hill E.A."/>
            <person name="Rabines A."/>
            <person name="Zheng H."/>
            <person name="Allen L.Z."/>
            <person name="Kuo A."/>
            <person name="Grigoriev I.V."/>
            <person name="Allen A.E."/>
            <person name="Hazlebeck D."/>
            <person name="Allen E.E."/>
        </authorList>
    </citation>
    <scope>NUCLEOTIDE SEQUENCE</scope>
    <source>
        <strain evidence="9">Hildebrandi</strain>
    </source>
</reference>
<name>A0A9K3PPT1_9STRA</name>
<evidence type="ECO:0000313" key="10">
    <source>
        <dbReference type="Proteomes" id="UP000693970"/>
    </source>
</evidence>
<proteinExistence type="predicted"/>
<comment type="subcellular location">
    <subcellularLocation>
        <location evidence="1">Nucleus</location>
    </subcellularLocation>
</comment>
<dbReference type="PROSITE" id="PS01359">
    <property type="entry name" value="ZF_PHD_1"/>
    <property type="match status" value="1"/>
</dbReference>
<dbReference type="PROSITE" id="PS50016">
    <property type="entry name" value="ZF_PHD_2"/>
    <property type="match status" value="1"/>
</dbReference>
<comment type="caution">
    <text evidence="9">The sequence shown here is derived from an EMBL/GenBank/DDBJ whole genome shotgun (WGS) entry which is preliminary data.</text>
</comment>
<feature type="coiled-coil region" evidence="6">
    <location>
        <begin position="81"/>
        <end position="108"/>
    </location>
</feature>
<evidence type="ECO:0000256" key="3">
    <source>
        <dbReference type="ARBA" id="ARBA00022771"/>
    </source>
</evidence>
<keyword evidence="10" id="KW-1185">Reference proteome</keyword>
<dbReference type="InterPro" id="IPR019787">
    <property type="entry name" value="Znf_PHD-finger"/>
</dbReference>
<dbReference type="SMART" id="SM00249">
    <property type="entry name" value="PHD"/>
    <property type="match status" value="1"/>
</dbReference>
<evidence type="ECO:0000256" key="5">
    <source>
        <dbReference type="PROSITE-ProRule" id="PRU00146"/>
    </source>
</evidence>
<evidence type="ECO:0000256" key="6">
    <source>
        <dbReference type="SAM" id="Coils"/>
    </source>
</evidence>
<evidence type="ECO:0000313" key="9">
    <source>
        <dbReference type="EMBL" id="KAG7355018.1"/>
    </source>
</evidence>
<organism evidence="9 10">
    <name type="scientific">Nitzschia inconspicua</name>
    <dbReference type="NCBI Taxonomy" id="303405"/>
    <lineage>
        <taxon>Eukaryota</taxon>
        <taxon>Sar</taxon>
        <taxon>Stramenopiles</taxon>
        <taxon>Ochrophyta</taxon>
        <taxon>Bacillariophyta</taxon>
        <taxon>Bacillariophyceae</taxon>
        <taxon>Bacillariophycidae</taxon>
        <taxon>Bacillariales</taxon>
        <taxon>Bacillariaceae</taxon>
        <taxon>Nitzschia</taxon>
    </lineage>
</organism>
<dbReference type="InterPro" id="IPR001965">
    <property type="entry name" value="Znf_PHD"/>
</dbReference>
<keyword evidence="6" id="KW-0175">Coiled coil</keyword>
<feature type="domain" description="PHD-type" evidence="8">
    <location>
        <begin position="320"/>
        <end position="367"/>
    </location>
</feature>
<evidence type="ECO:0000259" key="8">
    <source>
        <dbReference type="PROSITE" id="PS50016"/>
    </source>
</evidence>
<dbReference type="PANTHER" id="PTHR45915">
    <property type="entry name" value="TRANSCRIPTION INTERMEDIARY FACTOR"/>
    <property type="match status" value="1"/>
</dbReference>
<accession>A0A9K3PPT1</accession>
<feature type="region of interest" description="Disordered" evidence="7">
    <location>
        <begin position="111"/>
        <end position="140"/>
    </location>
</feature>
<gene>
    <name evidence="9" type="ORF">IV203_004374</name>
</gene>
<sequence length="446" mass="50187">MEDANNNDTSAKGKNEALLTSGMGYGNKKKADLEAFWNIVLPGLLDIGWEVIKGEGDKEGTMIFVPPGVDKKTGKRNIDYYDRIKILLERIEERRNSDEAKLADLFREKTRNDQRVGSSSNPLVRPRRGPSRSPKLTTSLPPRNVRAVDISWKHSGTNYPKRTSQVGDEYQVSSLPPAGSYSSSTGSPEPSYEIIWDNNEAITKGVVDFMDKNVVSCKREKAMFAFHKNNYSLENASEILETIRPSDCSDWTDEEKETFRTEIFRKRKDFKALSLLLNKNMGDILAYYLGTYKKSDDYRLLKTVLVEERIEKARSSLHHIDQCAICEDGGSLLICDGCESEWHMTCTRPVLKTVPEGRWECDLCVDRKFLDGWQRTVQSFGLPATNGKRKLVDLQGGSIATCDEESKSQIVDCIKRFSNKLDSIFMSTSKLGTDSSKPSSPVEGPA</sequence>
<dbReference type="EMBL" id="JAGRRH010000016">
    <property type="protein sequence ID" value="KAG7355018.1"/>
    <property type="molecule type" value="Genomic_DNA"/>
</dbReference>
<reference evidence="9" key="2">
    <citation type="submission" date="2021-04" db="EMBL/GenBank/DDBJ databases">
        <authorList>
            <person name="Podell S."/>
        </authorList>
    </citation>
    <scope>NUCLEOTIDE SEQUENCE</scope>
    <source>
        <strain evidence="9">Hildebrandi</strain>
    </source>
</reference>
<evidence type="ECO:0000256" key="4">
    <source>
        <dbReference type="ARBA" id="ARBA00022833"/>
    </source>
</evidence>
<dbReference type="PANTHER" id="PTHR45915:SF2">
    <property type="entry name" value="TOUTATIS, ISOFORM E"/>
    <property type="match status" value="1"/>
</dbReference>
<dbReference type="GO" id="GO:0008270">
    <property type="term" value="F:zinc ion binding"/>
    <property type="evidence" value="ECO:0007669"/>
    <property type="project" value="UniProtKB-KW"/>
</dbReference>
<protein>
    <submittedName>
        <fullName evidence="9">PHD-finger domain containing protein</fullName>
    </submittedName>
</protein>
<dbReference type="InterPro" id="IPR019786">
    <property type="entry name" value="Zinc_finger_PHD-type_CS"/>
</dbReference>
<dbReference type="Pfam" id="PF00628">
    <property type="entry name" value="PHD"/>
    <property type="match status" value="1"/>
</dbReference>
<evidence type="ECO:0000256" key="1">
    <source>
        <dbReference type="ARBA" id="ARBA00004123"/>
    </source>
</evidence>
<dbReference type="OrthoDB" id="47291at2759"/>
<dbReference type="Proteomes" id="UP000693970">
    <property type="component" value="Unassembled WGS sequence"/>
</dbReference>
<keyword evidence="4" id="KW-0862">Zinc</keyword>
<keyword evidence="3 5" id="KW-0863">Zinc-finger</keyword>
<evidence type="ECO:0000256" key="2">
    <source>
        <dbReference type="ARBA" id="ARBA00022723"/>
    </source>
</evidence>
<evidence type="ECO:0000256" key="7">
    <source>
        <dbReference type="SAM" id="MobiDB-lite"/>
    </source>
</evidence>
<dbReference type="AlphaFoldDB" id="A0A9K3PPT1"/>
<dbReference type="GO" id="GO:0000785">
    <property type="term" value="C:chromatin"/>
    <property type="evidence" value="ECO:0007669"/>
    <property type="project" value="TreeGrafter"/>
</dbReference>
<keyword evidence="2" id="KW-0479">Metal-binding</keyword>
<dbReference type="GO" id="GO:0005634">
    <property type="term" value="C:nucleus"/>
    <property type="evidence" value="ECO:0007669"/>
    <property type="project" value="UniProtKB-SubCell"/>
</dbReference>